<dbReference type="PROSITE" id="PS50011">
    <property type="entry name" value="PROTEIN_KINASE_DOM"/>
    <property type="match status" value="1"/>
</dbReference>
<dbReference type="PROSITE" id="PS00108">
    <property type="entry name" value="PROTEIN_KINASE_ST"/>
    <property type="match status" value="1"/>
</dbReference>
<dbReference type="InterPro" id="IPR008271">
    <property type="entry name" value="Ser/Thr_kinase_AS"/>
</dbReference>
<comment type="catalytic activity">
    <reaction evidence="7">
        <text>L-threonyl-[protein] + ATP = O-phospho-L-threonyl-[protein] + ADP + H(+)</text>
        <dbReference type="Rhea" id="RHEA:46608"/>
        <dbReference type="Rhea" id="RHEA-COMP:11060"/>
        <dbReference type="Rhea" id="RHEA-COMP:11605"/>
        <dbReference type="ChEBI" id="CHEBI:15378"/>
        <dbReference type="ChEBI" id="CHEBI:30013"/>
        <dbReference type="ChEBI" id="CHEBI:30616"/>
        <dbReference type="ChEBI" id="CHEBI:61977"/>
        <dbReference type="ChEBI" id="CHEBI:456216"/>
        <dbReference type="EC" id="2.7.11.1"/>
    </reaction>
</comment>
<evidence type="ECO:0000313" key="11">
    <source>
        <dbReference type="EMBL" id="BBU47461.1"/>
    </source>
</evidence>
<organism evidence="11 12">
    <name type="scientific">Mycoplasmopsis felis</name>
    <dbReference type="NCBI Taxonomy" id="33923"/>
    <lineage>
        <taxon>Bacteria</taxon>
        <taxon>Bacillati</taxon>
        <taxon>Mycoplasmatota</taxon>
        <taxon>Mycoplasmoidales</taxon>
        <taxon>Metamycoplasmataceae</taxon>
        <taxon>Mycoplasmopsis</taxon>
    </lineage>
</organism>
<evidence type="ECO:0000256" key="9">
    <source>
        <dbReference type="SAM" id="Phobius"/>
    </source>
</evidence>
<feature type="domain" description="Protein kinase" evidence="10">
    <location>
        <begin position="18"/>
        <end position="276"/>
    </location>
</feature>
<proteinExistence type="predicted"/>
<reference evidence="11 12" key="1">
    <citation type="submission" date="2020-01" db="EMBL/GenBank/DDBJ databases">
        <title>Complete genome sequence of Mycoplasma felis strain Myco-2.</title>
        <authorList>
            <person name="Kinoshita Y."/>
            <person name="Niwa H."/>
            <person name="Uchida-Fujii E."/>
            <person name="Nukada T."/>
        </authorList>
    </citation>
    <scope>NUCLEOTIDE SEQUENCE [LARGE SCALE GENOMIC DNA]</scope>
    <source>
        <strain evidence="11 12">Myco-2</strain>
    </source>
</reference>
<dbReference type="InterPro" id="IPR053235">
    <property type="entry name" value="Ser_Thr_kinase"/>
</dbReference>
<dbReference type="EC" id="2.7.11.1" evidence="1"/>
<evidence type="ECO:0000259" key="10">
    <source>
        <dbReference type="PROSITE" id="PS50011"/>
    </source>
</evidence>
<evidence type="ECO:0000256" key="6">
    <source>
        <dbReference type="ARBA" id="ARBA00022840"/>
    </source>
</evidence>
<dbReference type="GO" id="GO:0004674">
    <property type="term" value="F:protein serine/threonine kinase activity"/>
    <property type="evidence" value="ECO:0007669"/>
    <property type="project" value="UniProtKB-KW"/>
</dbReference>
<dbReference type="CDD" id="cd14014">
    <property type="entry name" value="STKc_PknB_like"/>
    <property type="match status" value="1"/>
</dbReference>
<evidence type="ECO:0000256" key="2">
    <source>
        <dbReference type="ARBA" id="ARBA00022527"/>
    </source>
</evidence>
<dbReference type="InterPro" id="IPR011009">
    <property type="entry name" value="Kinase-like_dom_sf"/>
</dbReference>
<dbReference type="PANTHER" id="PTHR24361">
    <property type="entry name" value="MITOGEN-ACTIVATED KINASE KINASE KINASE"/>
    <property type="match status" value="1"/>
</dbReference>
<accession>A0A809RTT7</accession>
<dbReference type="AlphaFoldDB" id="A0A809RTT7"/>
<sequence length="326" mass="38460">MELDKNNILKNSEVYKNYEIIKNLGKGGMSYVFLIKNIKDNKLYTLKYRNLDHNENNKTKFFDEIQILKELNIRNIPQIIEYVFNDNEQFFIFDYIEGISLSQYIHKNTNINIVLANHFMLQLLKIINNLHKNKIIHRDIKSQNILISKNYELHLIDFGISIHNGSKITSNTKINCSPYYAAPEYSNQEIFISPSLDIYALGILYFELLTGFLPFQGKNEIETILMHIENEFPNIKKINKEIPDSILYIINKATQKLPNNRYKNINEFYEDISNSLQIKNNAYRVSYDNKKIRSVSKLIWIIFTLILLLLIFLLTFIIIFKVKGII</sequence>
<dbReference type="GO" id="GO:0005737">
    <property type="term" value="C:cytoplasm"/>
    <property type="evidence" value="ECO:0007669"/>
    <property type="project" value="TreeGrafter"/>
</dbReference>
<protein>
    <recommendedName>
        <fullName evidence="1">non-specific serine/threonine protein kinase</fullName>
        <ecNumber evidence="1">2.7.11.1</ecNumber>
    </recommendedName>
</protein>
<keyword evidence="9" id="KW-0472">Membrane</keyword>
<keyword evidence="12" id="KW-1185">Reference proteome</keyword>
<dbReference type="RefSeq" id="WP_161552977.1">
    <property type="nucleotide sequence ID" value="NZ_AP022325.1"/>
</dbReference>
<dbReference type="EMBL" id="AP022325">
    <property type="protein sequence ID" value="BBU47461.1"/>
    <property type="molecule type" value="Genomic_DNA"/>
</dbReference>
<evidence type="ECO:0000256" key="4">
    <source>
        <dbReference type="ARBA" id="ARBA00022741"/>
    </source>
</evidence>
<feature type="transmembrane region" description="Helical" evidence="9">
    <location>
        <begin position="298"/>
        <end position="320"/>
    </location>
</feature>
<keyword evidence="5" id="KW-0418">Kinase</keyword>
<dbReference type="SMART" id="SM00220">
    <property type="entry name" value="S_TKc"/>
    <property type="match status" value="1"/>
</dbReference>
<dbReference type="Proteomes" id="UP000464317">
    <property type="component" value="Chromosome"/>
</dbReference>
<dbReference type="Gene3D" id="1.10.510.10">
    <property type="entry name" value="Transferase(Phosphotransferase) domain 1"/>
    <property type="match status" value="1"/>
</dbReference>
<evidence type="ECO:0000313" key="12">
    <source>
        <dbReference type="Proteomes" id="UP000464317"/>
    </source>
</evidence>
<keyword evidence="6" id="KW-0067">ATP-binding</keyword>
<comment type="catalytic activity">
    <reaction evidence="8">
        <text>L-seryl-[protein] + ATP = O-phospho-L-seryl-[protein] + ADP + H(+)</text>
        <dbReference type="Rhea" id="RHEA:17989"/>
        <dbReference type="Rhea" id="RHEA-COMP:9863"/>
        <dbReference type="Rhea" id="RHEA-COMP:11604"/>
        <dbReference type="ChEBI" id="CHEBI:15378"/>
        <dbReference type="ChEBI" id="CHEBI:29999"/>
        <dbReference type="ChEBI" id="CHEBI:30616"/>
        <dbReference type="ChEBI" id="CHEBI:83421"/>
        <dbReference type="ChEBI" id="CHEBI:456216"/>
        <dbReference type="EC" id="2.7.11.1"/>
    </reaction>
</comment>
<dbReference type="SUPFAM" id="SSF56112">
    <property type="entry name" value="Protein kinase-like (PK-like)"/>
    <property type="match status" value="1"/>
</dbReference>
<name>A0A809RTT7_9BACT</name>
<gene>
    <name evidence="11" type="ORF">JPM2_1540</name>
</gene>
<dbReference type="InterPro" id="IPR000719">
    <property type="entry name" value="Prot_kinase_dom"/>
</dbReference>
<keyword evidence="3" id="KW-0808">Transferase</keyword>
<keyword evidence="9" id="KW-0812">Transmembrane</keyword>
<dbReference type="GO" id="GO:0005524">
    <property type="term" value="F:ATP binding"/>
    <property type="evidence" value="ECO:0007669"/>
    <property type="project" value="UniProtKB-KW"/>
</dbReference>
<keyword evidence="2" id="KW-0723">Serine/threonine-protein kinase</keyword>
<dbReference type="Pfam" id="PF00069">
    <property type="entry name" value="Pkinase"/>
    <property type="match status" value="1"/>
</dbReference>
<evidence type="ECO:0000256" key="8">
    <source>
        <dbReference type="ARBA" id="ARBA00048679"/>
    </source>
</evidence>
<dbReference type="KEGG" id="mfel:JPM2_1540"/>
<dbReference type="PANTHER" id="PTHR24361:SF433">
    <property type="entry name" value="PROTEIN KINASE DOMAIN-CONTAINING PROTEIN"/>
    <property type="match status" value="1"/>
</dbReference>
<keyword evidence="9" id="KW-1133">Transmembrane helix</keyword>
<evidence type="ECO:0000256" key="5">
    <source>
        <dbReference type="ARBA" id="ARBA00022777"/>
    </source>
</evidence>
<evidence type="ECO:0000256" key="3">
    <source>
        <dbReference type="ARBA" id="ARBA00022679"/>
    </source>
</evidence>
<evidence type="ECO:0000256" key="1">
    <source>
        <dbReference type="ARBA" id="ARBA00012513"/>
    </source>
</evidence>
<evidence type="ECO:0000256" key="7">
    <source>
        <dbReference type="ARBA" id="ARBA00047899"/>
    </source>
</evidence>
<keyword evidence="4" id="KW-0547">Nucleotide-binding</keyword>